<comment type="caution">
    <text evidence="2">The sequence shown here is derived from an EMBL/GenBank/DDBJ whole genome shotgun (WGS) entry which is preliminary data.</text>
</comment>
<gene>
    <name evidence="2" type="ORF">ACFO4R_06695</name>
</gene>
<evidence type="ECO:0000313" key="3">
    <source>
        <dbReference type="Proteomes" id="UP001595916"/>
    </source>
</evidence>
<name>A0ABV9QK80_9FIRM</name>
<evidence type="ECO:0000313" key="2">
    <source>
        <dbReference type="EMBL" id="MFC4804770.1"/>
    </source>
</evidence>
<sequence length="73" mass="8568">MKKKLNICKWWININCMFVVFLVLLVPKDIQSLVLWVYVLSVSSLNLYIKAMIEKLPREDNTSKPLEQGSKQE</sequence>
<protein>
    <submittedName>
        <fullName evidence="2">Uncharacterized protein</fullName>
    </submittedName>
</protein>
<accession>A0ABV9QK80</accession>
<feature type="transmembrane region" description="Helical" evidence="1">
    <location>
        <begin position="33"/>
        <end position="49"/>
    </location>
</feature>
<keyword evidence="3" id="KW-1185">Reference proteome</keyword>
<dbReference type="RefSeq" id="WP_379788288.1">
    <property type="nucleotide sequence ID" value="NZ_JBHSHL010000022.1"/>
</dbReference>
<reference evidence="3" key="1">
    <citation type="journal article" date="2019" name="Int. J. Syst. Evol. Microbiol.">
        <title>The Global Catalogue of Microorganisms (GCM) 10K type strain sequencing project: providing services to taxonomists for standard genome sequencing and annotation.</title>
        <authorList>
            <consortium name="The Broad Institute Genomics Platform"/>
            <consortium name="The Broad Institute Genome Sequencing Center for Infectious Disease"/>
            <person name="Wu L."/>
            <person name="Ma J."/>
        </authorList>
    </citation>
    <scope>NUCLEOTIDE SEQUENCE [LARGE SCALE GENOMIC DNA]</scope>
    <source>
        <strain evidence="3">CCUG 46385</strain>
    </source>
</reference>
<organism evidence="2 3">
    <name type="scientific">Filifactor villosus</name>
    <dbReference type="NCBI Taxonomy" id="29374"/>
    <lineage>
        <taxon>Bacteria</taxon>
        <taxon>Bacillati</taxon>
        <taxon>Bacillota</taxon>
        <taxon>Clostridia</taxon>
        <taxon>Peptostreptococcales</taxon>
        <taxon>Filifactoraceae</taxon>
        <taxon>Filifactor</taxon>
    </lineage>
</organism>
<keyword evidence="1" id="KW-1133">Transmembrane helix</keyword>
<evidence type="ECO:0000256" key="1">
    <source>
        <dbReference type="SAM" id="Phobius"/>
    </source>
</evidence>
<keyword evidence="1" id="KW-0812">Transmembrane</keyword>
<feature type="transmembrane region" description="Helical" evidence="1">
    <location>
        <begin position="7"/>
        <end position="27"/>
    </location>
</feature>
<dbReference type="EMBL" id="JBHSHL010000022">
    <property type="protein sequence ID" value="MFC4804770.1"/>
    <property type="molecule type" value="Genomic_DNA"/>
</dbReference>
<keyword evidence="1" id="KW-0472">Membrane</keyword>
<dbReference type="Proteomes" id="UP001595916">
    <property type="component" value="Unassembled WGS sequence"/>
</dbReference>
<proteinExistence type="predicted"/>